<feature type="region of interest" description="Disordered" evidence="1">
    <location>
        <begin position="67"/>
        <end position="162"/>
    </location>
</feature>
<dbReference type="EMBL" id="LK052952">
    <property type="protein sequence ID" value="CDR48428.1"/>
    <property type="molecule type" value="Genomic_DNA"/>
</dbReference>
<evidence type="ECO:0000256" key="1">
    <source>
        <dbReference type="SAM" id="MobiDB-lite"/>
    </source>
</evidence>
<feature type="compositionally biased region" description="Basic and acidic residues" evidence="1">
    <location>
        <begin position="70"/>
        <end position="85"/>
    </location>
</feature>
<proteinExistence type="predicted"/>
<name>A0A061BGC7_RHOTO</name>
<accession>A0A061BGC7</accession>
<protein>
    <submittedName>
        <fullName evidence="2">RHTO0S17e03378g1_1</fullName>
    </submittedName>
</protein>
<reference evidence="2" key="1">
    <citation type="journal article" date="2014" name="Genome Announc.">
        <title>Draft genome sequence of Rhodosporidium toruloides CECT1137, an oleaginous yeast of biotechnological interest.</title>
        <authorList>
            <person name="Morin N."/>
            <person name="Calcas X."/>
            <person name="Devillers H."/>
            <person name="Durrens P."/>
            <person name="Sherman D.J."/>
            <person name="Nicaud J.-M."/>
            <person name="Neuveglise C."/>
        </authorList>
    </citation>
    <scope>NUCLEOTIDE SEQUENCE</scope>
    <source>
        <strain evidence="2">CECT1137</strain>
    </source>
</reference>
<evidence type="ECO:0000313" key="2">
    <source>
        <dbReference type="EMBL" id="CDR48428.1"/>
    </source>
</evidence>
<organism evidence="2">
    <name type="scientific">Rhodotorula toruloides</name>
    <name type="common">Yeast</name>
    <name type="synonym">Rhodosporidium toruloides</name>
    <dbReference type="NCBI Taxonomy" id="5286"/>
    <lineage>
        <taxon>Eukaryota</taxon>
        <taxon>Fungi</taxon>
        <taxon>Dikarya</taxon>
        <taxon>Basidiomycota</taxon>
        <taxon>Pucciniomycotina</taxon>
        <taxon>Microbotryomycetes</taxon>
        <taxon>Sporidiobolales</taxon>
        <taxon>Sporidiobolaceae</taxon>
        <taxon>Rhodotorula</taxon>
    </lineage>
</organism>
<dbReference type="AlphaFoldDB" id="A0A061BGC7"/>
<sequence>MPAKTKRDDGLVQLPGRRHAYRFTLCTERRTDLKPSQVAKHTACERHCVRLRSRQHRETIEAILAQKRAAAREPVEEPVQQDRKAVSGVGEQGTSKQEVKFDPDLDDGQPIQVAPERIWEPTKRARPLARQSSSKRKFKPGWEDGSDLAERRRTWHEPFAIP</sequence>
<gene>
    <name evidence="2" type="ORF">RHTO0S_17e03378g</name>
</gene>